<keyword evidence="3" id="KW-0697">Rotamase</keyword>
<dbReference type="EMBL" id="FO082263">
    <property type="protein sequence ID" value="CCO20240.1"/>
    <property type="molecule type" value="Genomic_DNA"/>
</dbReference>
<dbReference type="Pfam" id="PF00160">
    <property type="entry name" value="Pro_isomerase"/>
    <property type="match status" value="1"/>
</dbReference>
<evidence type="ECO:0000256" key="2">
    <source>
        <dbReference type="ARBA" id="ARBA00013194"/>
    </source>
</evidence>
<dbReference type="EC" id="5.2.1.8" evidence="2"/>
<dbReference type="InterPro" id="IPR029000">
    <property type="entry name" value="Cyclophilin-like_dom_sf"/>
</dbReference>
<dbReference type="Gene3D" id="2.40.100.10">
    <property type="entry name" value="Cyclophilin-like"/>
    <property type="match status" value="1"/>
</dbReference>
<reference evidence="7 8" key="1">
    <citation type="submission" date="2011-10" db="EMBL/GenBank/DDBJ databases">
        <authorList>
            <person name="Genoscope - CEA"/>
        </authorList>
    </citation>
    <scope>NUCLEOTIDE SEQUENCE [LARGE SCALE GENOMIC DNA]</scope>
    <source>
        <strain evidence="7 8">RCC 1105</strain>
    </source>
</reference>
<keyword evidence="8" id="KW-1185">Reference proteome</keyword>
<dbReference type="InterPro" id="IPR020892">
    <property type="entry name" value="Cyclophilin-type_PPIase_CS"/>
</dbReference>
<proteinExistence type="inferred from homology"/>
<dbReference type="InterPro" id="IPR003582">
    <property type="entry name" value="ShKT_dom"/>
</dbReference>
<feature type="domain" description="PPIase cyclophilin-type" evidence="5">
    <location>
        <begin position="159"/>
        <end position="308"/>
    </location>
</feature>
<dbReference type="PROSITE" id="PS00170">
    <property type="entry name" value="CSA_PPIASE_1"/>
    <property type="match status" value="1"/>
</dbReference>
<dbReference type="KEGG" id="bpg:Bathy16g00400"/>
<organism evidence="7 8">
    <name type="scientific">Bathycoccus prasinos</name>
    <dbReference type="NCBI Taxonomy" id="41875"/>
    <lineage>
        <taxon>Eukaryota</taxon>
        <taxon>Viridiplantae</taxon>
        <taxon>Chlorophyta</taxon>
        <taxon>Mamiellophyceae</taxon>
        <taxon>Mamiellales</taxon>
        <taxon>Bathycoccaceae</taxon>
        <taxon>Bathycoccus</taxon>
    </lineage>
</organism>
<evidence type="ECO:0000256" key="1">
    <source>
        <dbReference type="ARBA" id="ARBA00007365"/>
    </source>
</evidence>
<dbReference type="PANTHER" id="PTHR11071:SF561">
    <property type="entry name" value="PEPTIDYL-PROLYL CIS-TRANS ISOMERASE D-RELATED"/>
    <property type="match status" value="1"/>
</dbReference>
<evidence type="ECO:0000313" key="7">
    <source>
        <dbReference type="EMBL" id="CCO20240.1"/>
    </source>
</evidence>
<feature type="domain" description="ShKT" evidence="6">
    <location>
        <begin position="74"/>
        <end position="111"/>
    </location>
</feature>
<dbReference type="eggNOG" id="KOG0546">
    <property type="taxonomic scope" value="Eukaryota"/>
</dbReference>
<sequence length="310" mass="35461">MQNFQLFSSSRKATRFIAVVLCITLLLVSQQFVSFSSSSQFDRNDAFIGYSETSLTERRIGKVSRYEIGNLKPCENTHDDERKCLEWMKSGECAKNKNFMLAKCRKACQKCDEIYVRESSERDDYVNVFLDVEADLWEDHFRTDGNDEEGRRRGRLYTNRVVFELFNDTHPKTSENFRRLITNSNFKNNDMGASSSYEGAKFHRIITGFMNQAGATKSGSIYGPKFDDENINSRYHEQPYVLAMANGGPNTNGDQFYVTVNPQPHLDGKHVVFGRVIRGESAVEFVNQKCGSESGRPKCDVRIVRCGEML</sequence>
<comment type="similarity">
    <text evidence="1">Belongs to the cyclophilin-type PPIase family.</text>
</comment>
<name>K8F5Y2_9CHLO</name>
<dbReference type="SUPFAM" id="SSF50891">
    <property type="entry name" value="Cyclophilin-like"/>
    <property type="match status" value="1"/>
</dbReference>
<dbReference type="PRINTS" id="PR00153">
    <property type="entry name" value="CSAPPISMRASE"/>
</dbReference>
<evidence type="ECO:0000256" key="4">
    <source>
        <dbReference type="ARBA" id="ARBA00023235"/>
    </source>
</evidence>
<dbReference type="GO" id="GO:0005737">
    <property type="term" value="C:cytoplasm"/>
    <property type="evidence" value="ECO:0007669"/>
    <property type="project" value="TreeGrafter"/>
</dbReference>
<dbReference type="SMART" id="SM00254">
    <property type="entry name" value="ShKT"/>
    <property type="match status" value="1"/>
</dbReference>
<dbReference type="Proteomes" id="UP000198341">
    <property type="component" value="Chromosome 16"/>
</dbReference>
<dbReference type="PROSITE" id="PS50072">
    <property type="entry name" value="CSA_PPIASE_2"/>
    <property type="match status" value="1"/>
</dbReference>
<dbReference type="GeneID" id="19011178"/>
<gene>
    <name evidence="7" type="ordered locus">Bathy16g00400</name>
</gene>
<evidence type="ECO:0000313" key="8">
    <source>
        <dbReference type="Proteomes" id="UP000198341"/>
    </source>
</evidence>
<dbReference type="OrthoDB" id="407558at2759"/>
<evidence type="ECO:0000256" key="3">
    <source>
        <dbReference type="ARBA" id="ARBA00023110"/>
    </source>
</evidence>
<dbReference type="PANTHER" id="PTHR11071">
    <property type="entry name" value="PEPTIDYL-PROLYL CIS-TRANS ISOMERASE"/>
    <property type="match status" value="1"/>
</dbReference>
<evidence type="ECO:0000259" key="6">
    <source>
        <dbReference type="PROSITE" id="PS51670"/>
    </source>
</evidence>
<evidence type="ECO:0000259" key="5">
    <source>
        <dbReference type="PROSITE" id="PS50072"/>
    </source>
</evidence>
<dbReference type="PROSITE" id="PS51670">
    <property type="entry name" value="SHKT"/>
    <property type="match status" value="1"/>
</dbReference>
<dbReference type="STRING" id="41875.K8F5Y2"/>
<dbReference type="GO" id="GO:0006457">
    <property type="term" value="P:protein folding"/>
    <property type="evidence" value="ECO:0007669"/>
    <property type="project" value="InterPro"/>
</dbReference>
<protein>
    <recommendedName>
        <fullName evidence="2">peptidylprolyl isomerase</fullName>
        <ecNumber evidence="2">5.2.1.8</ecNumber>
    </recommendedName>
</protein>
<dbReference type="RefSeq" id="XP_007508623.1">
    <property type="nucleotide sequence ID" value="XM_007508561.1"/>
</dbReference>
<dbReference type="AlphaFoldDB" id="K8F5Y2"/>
<dbReference type="GO" id="GO:0016018">
    <property type="term" value="F:cyclosporin A binding"/>
    <property type="evidence" value="ECO:0007669"/>
    <property type="project" value="TreeGrafter"/>
</dbReference>
<dbReference type="GO" id="GO:0003755">
    <property type="term" value="F:peptidyl-prolyl cis-trans isomerase activity"/>
    <property type="evidence" value="ECO:0007669"/>
    <property type="project" value="UniProtKB-KW"/>
</dbReference>
<accession>K8F5Y2</accession>
<keyword evidence="4 7" id="KW-0413">Isomerase</keyword>
<dbReference type="InterPro" id="IPR002130">
    <property type="entry name" value="Cyclophilin-type_PPIase_dom"/>
</dbReference>